<dbReference type="Gene3D" id="3.30.200.20">
    <property type="entry name" value="Phosphorylase Kinase, domain 1"/>
    <property type="match status" value="1"/>
</dbReference>
<evidence type="ECO:0008006" key="4">
    <source>
        <dbReference type="Google" id="ProtNLM"/>
    </source>
</evidence>
<evidence type="ECO:0000256" key="1">
    <source>
        <dbReference type="SAM" id="MobiDB-lite"/>
    </source>
</evidence>
<feature type="compositionally biased region" description="Low complexity" evidence="1">
    <location>
        <begin position="209"/>
        <end position="223"/>
    </location>
</feature>
<sequence>MADRSTAAVGVANEGGATPSAAQEDGATSDGTTTDDRTGGTAGDDAKEASSQPRTTTIERPTETTQQAHAPEPSGKKSATDTASGTSAEPAADANDSATDAATDTTAETEVLDPAEAQTARIDPTEAETAVMGNTVAETAVLETQPGTQPDAEPDPAQEAAQPDGGDSTADVSALDTVEAPMAFIDDVPGNTAEIPKAAGANGSQSGTARPAEAAAKSPRKAAGGNGQRAGGKPAEAAPKAAGTAGKASAEPAGTTDGKSAGKPTAEPSAKAGGKPAAEAGEKPTGTAAAEPALADVPAGKTATGPTDKPTATPAAKATGEAGEKPAAAKPAARPKVSAPELHSGHKLARRYQLAECVTRVDGFSSWRAVDEKLRRAVGIHVLPADHPRARAVLAAARAAALLGDPRFVQVLDAVEEDDLVYVIHEWLPDAASLADLLATSALDPYEAYQMVSQVSQAMAAAHREGLAHLRLDPGAVLRTVSGQYRIRGLAVAAALRGLSSDHPQRQDTESIGALLYASLTQRWPYEDDAHGLAGLPKGVGLVAPDQVRAGVHRGLSEIAMRALANDGATASREDPPCTTPEELAKAVAALPRIRPVDVHTPPAYRVPAYQQPPQPPGVPTRQPVAPPPPPPALPGRTGQFLKGVVAALLIVAIGLGSWQLADALKSRGGHSANRTPNGQKSGQHTSAPPAAHPIRIVTAKDFDPLGDGSENSELVPKAYDGNPSTYWQTSSYTQADFGGLKPGVGLILDLGSAQRVTSVSVDFIGNTTSVDLMAAGRDATSMPSRLADFTKVASATGAKVKLTPSSQLTARFLLVWLTKLPQTSSGSLPFRGSISEIDVTG</sequence>
<gene>
    <name evidence="2" type="ORF">SAMN05216259_102180</name>
</gene>
<dbReference type="EMBL" id="FNIE01000002">
    <property type="protein sequence ID" value="SDM97227.1"/>
    <property type="molecule type" value="Genomic_DNA"/>
</dbReference>
<dbReference type="STRING" id="310781.SAMN05216259_102180"/>
<protein>
    <recommendedName>
        <fullName evidence="4">Serine/threonine protein kinase</fullName>
    </recommendedName>
</protein>
<feature type="region of interest" description="Disordered" evidence="1">
    <location>
        <begin position="1"/>
        <end position="345"/>
    </location>
</feature>
<proteinExistence type="predicted"/>
<feature type="compositionally biased region" description="Pro residues" evidence="1">
    <location>
        <begin position="611"/>
        <end position="634"/>
    </location>
</feature>
<feature type="compositionally biased region" description="Basic and acidic residues" evidence="1">
    <location>
        <begin position="34"/>
        <end position="48"/>
    </location>
</feature>
<dbReference type="InterPro" id="IPR008979">
    <property type="entry name" value="Galactose-bd-like_sf"/>
</dbReference>
<name>A0A1G9XKD7_9ACTN</name>
<dbReference type="Proteomes" id="UP000199341">
    <property type="component" value="Unassembled WGS sequence"/>
</dbReference>
<feature type="compositionally biased region" description="Low complexity" evidence="1">
    <location>
        <begin position="231"/>
        <end position="253"/>
    </location>
</feature>
<feature type="region of interest" description="Disordered" evidence="1">
    <location>
        <begin position="668"/>
        <end position="692"/>
    </location>
</feature>
<organism evidence="2 3">
    <name type="scientific">Actinacidiphila guanduensis</name>
    <dbReference type="NCBI Taxonomy" id="310781"/>
    <lineage>
        <taxon>Bacteria</taxon>
        <taxon>Bacillati</taxon>
        <taxon>Actinomycetota</taxon>
        <taxon>Actinomycetes</taxon>
        <taxon>Kitasatosporales</taxon>
        <taxon>Streptomycetaceae</taxon>
        <taxon>Actinacidiphila</taxon>
    </lineage>
</organism>
<dbReference type="CDD" id="cd13973">
    <property type="entry name" value="PK_MviN-like"/>
    <property type="match status" value="1"/>
</dbReference>
<evidence type="ECO:0000313" key="2">
    <source>
        <dbReference type="EMBL" id="SDM97227.1"/>
    </source>
</evidence>
<dbReference type="SUPFAM" id="SSF56112">
    <property type="entry name" value="Protein kinase-like (PK-like)"/>
    <property type="match status" value="1"/>
</dbReference>
<feature type="region of interest" description="Disordered" evidence="1">
    <location>
        <begin position="604"/>
        <end position="637"/>
    </location>
</feature>
<dbReference type="AlphaFoldDB" id="A0A1G9XKD7"/>
<feature type="compositionally biased region" description="Low complexity" evidence="1">
    <location>
        <begin position="288"/>
        <end position="336"/>
    </location>
</feature>
<feature type="compositionally biased region" description="Low complexity" evidence="1">
    <location>
        <begin position="52"/>
        <end position="66"/>
    </location>
</feature>
<feature type="compositionally biased region" description="Low complexity" evidence="1">
    <location>
        <begin position="266"/>
        <end position="279"/>
    </location>
</feature>
<dbReference type="Gene3D" id="1.10.510.10">
    <property type="entry name" value="Transferase(Phosphotransferase) domain 1"/>
    <property type="match status" value="1"/>
</dbReference>
<accession>A0A1G9XKD7</accession>
<keyword evidence="3" id="KW-1185">Reference proteome</keyword>
<feature type="compositionally biased region" description="Low complexity" evidence="1">
    <location>
        <begin position="149"/>
        <end position="164"/>
    </location>
</feature>
<dbReference type="Gene3D" id="2.60.120.260">
    <property type="entry name" value="Galactose-binding domain-like"/>
    <property type="match status" value="1"/>
</dbReference>
<evidence type="ECO:0000313" key="3">
    <source>
        <dbReference type="Proteomes" id="UP000199341"/>
    </source>
</evidence>
<feature type="compositionally biased region" description="Low complexity" evidence="1">
    <location>
        <begin position="91"/>
        <end position="106"/>
    </location>
</feature>
<feature type="compositionally biased region" description="Polar residues" evidence="1">
    <location>
        <begin position="673"/>
        <end position="687"/>
    </location>
</feature>
<dbReference type="SUPFAM" id="SSF49785">
    <property type="entry name" value="Galactose-binding domain-like"/>
    <property type="match status" value="1"/>
</dbReference>
<dbReference type="InterPro" id="IPR011009">
    <property type="entry name" value="Kinase-like_dom_sf"/>
</dbReference>
<reference evidence="2 3" key="1">
    <citation type="submission" date="2016-10" db="EMBL/GenBank/DDBJ databases">
        <authorList>
            <person name="de Groot N.N."/>
        </authorList>
    </citation>
    <scope>NUCLEOTIDE SEQUENCE [LARGE SCALE GENOMIC DNA]</scope>
    <source>
        <strain evidence="2 3">CGMCC 4.2022</strain>
    </source>
</reference>